<dbReference type="Proteomes" id="UP000283509">
    <property type="component" value="Unassembled WGS sequence"/>
</dbReference>
<reference evidence="2 3" key="1">
    <citation type="submission" date="2018-04" db="EMBL/GenBank/DDBJ databases">
        <authorList>
            <person name="Zhang X."/>
            <person name="Yuan J."/>
            <person name="Li F."/>
            <person name="Xiang J."/>
        </authorList>
    </citation>
    <scope>NUCLEOTIDE SEQUENCE [LARGE SCALE GENOMIC DNA]</scope>
    <source>
        <tissue evidence="2">Muscle</tissue>
    </source>
</reference>
<proteinExistence type="predicted"/>
<evidence type="ECO:0000256" key="1">
    <source>
        <dbReference type="SAM" id="MobiDB-lite"/>
    </source>
</evidence>
<feature type="region of interest" description="Disordered" evidence="1">
    <location>
        <begin position="114"/>
        <end position="148"/>
    </location>
</feature>
<feature type="compositionally biased region" description="Polar residues" evidence="1">
    <location>
        <begin position="129"/>
        <end position="144"/>
    </location>
</feature>
<comment type="caution">
    <text evidence="2">The sequence shown here is derived from an EMBL/GenBank/DDBJ whole genome shotgun (WGS) entry which is preliminary data.</text>
</comment>
<accession>A0A3R7PH03</accession>
<dbReference type="EMBL" id="QCYY01002974">
    <property type="protein sequence ID" value="ROT66224.1"/>
    <property type="molecule type" value="Genomic_DNA"/>
</dbReference>
<feature type="compositionally biased region" description="Basic and acidic residues" evidence="1">
    <location>
        <begin position="189"/>
        <end position="200"/>
    </location>
</feature>
<organism evidence="2 3">
    <name type="scientific">Penaeus vannamei</name>
    <name type="common">Whiteleg shrimp</name>
    <name type="synonym">Litopenaeus vannamei</name>
    <dbReference type="NCBI Taxonomy" id="6689"/>
    <lineage>
        <taxon>Eukaryota</taxon>
        <taxon>Metazoa</taxon>
        <taxon>Ecdysozoa</taxon>
        <taxon>Arthropoda</taxon>
        <taxon>Crustacea</taxon>
        <taxon>Multicrustacea</taxon>
        <taxon>Malacostraca</taxon>
        <taxon>Eumalacostraca</taxon>
        <taxon>Eucarida</taxon>
        <taxon>Decapoda</taxon>
        <taxon>Dendrobranchiata</taxon>
        <taxon>Penaeoidea</taxon>
        <taxon>Penaeidae</taxon>
        <taxon>Penaeus</taxon>
    </lineage>
</organism>
<sequence>MLDRVVVKEEPKLIEAAALEVEAKPSIAAVIPKKREKLKRRVSWADDIKPLETIIPDNTSDDIFRIKYSSACELSPADEGGEGASGTTAMMAESQGGKSLMVRSPSDIYKVFGGASASHEPHPRGILKKSSSLPLQGESESNNKGGWRYAPESVEIVTEDMDDLPLPKPLRPSPPLKRKSLQPAFSYKVVERNVGEKEESGDAQTGAVAQPESGDGTQTKKISKFKASRMKK</sequence>
<keyword evidence="3" id="KW-1185">Reference proteome</keyword>
<dbReference type="OrthoDB" id="21413at2759"/>
<feature type="compositionally biased region" description="Basic residues" evidence="1">
    <location>
        <begin position="221"/>
        <end position="232"/>
    </location>
</feature>
<evidence type="ECO:0000313" key="2">
    <source>
        <dbReference type="EMBL" id="ROT66224.1"/>
    </source>
</evidence>
<dbReference type="AlphaFoldDB" id="A0A3R7PH03"/>
<feature type="compositionally biased region" description="Pro residues" evidence="1">
    <location>
        <begin position="166"/>
        <end position="175"/>
    </location>
</feature>
<evidence type="ECO:0000313" key="3">
    <source>
        <dbReference type="Proteomes" id="UP000283509"/>
    </source>
</evidence>
<gene>
    <name evidence="2" type="ORF">C7M84_015776</name>
</gene>
<protein>
    <submittedName>
        <fullName evidence="2">Uncharacterized protein</fullName>
    </submittedName>
</protein>
<name>A0A3R7PH03_PENVA</name>
<feature type="region of interest" description="Disordered" evidence="1">
    <location>
        <begin position="160"/>
        <end position="232"/>
    </location>
</feature>
<reference evidence="2 3" key="2">
    <citation type="submission" date="2019-01" db="EMBL/GenBank/DDBJ databases">
        <title>The decoding of complex shrimp genome reveals the adaptation for benthos swimmer, frequently molting mechanism and breeding impact on genome.</title>
        <authorList>
            <person name="Sun Y."/>
            <person name="Gao Y."/>
            <person name="Yu Y."/>
        </authorList>
    </citation>
    <scope>NUCLEOTIDE SEQUENCE [LARGE SCALE GENOMIC DNA]</scope>
    <source>
        <tissue evidence="2">Muscle</tissue>
    </source>
</reference>